<protein>
    <submittedName>
        <fullName evidence="2">Glycosyltransferase, GT2 family</fullName>
    </submittedName>
</protein>
<sequence>MCRKTPQQTVPPARRQPGRFLSWLRHPARAAAVLRLALQRGGGVAGVARKAYRLYRREGLAGVRLGFGKVASAAQSGRNDYAEWVRRYGTLDDAQRTRLRAGLQGFALQPLISVVLPVFDPPLAFLEQAIESVRAQIYPHWELCIADDASTNPGVRELLERYRSQDSRIRVVYRARNGHIAASTNSALALARGEFVALFDHDDLLAEHALWWIAEAINRQPDVGLVYSDEDKVDAANRRFDPNFKPDLNPELLLAQNMVCHLGVYRTALVQELGGFREGFNGAQDHDLALRVIEQLAPQQVVHIPKVLYHWRAISGSTALDAGEKNYAAEAGRRAVREHLARKGVAAEVLAAPEVPSMNRVRFTRPSPLPLVSILIPTRDRADLLGMCLDSLFARSSYASFEVIIVDNGSTEEATRQLFARLPPERVRVLRDDRPFNFSALNNRAAAMARGSILCLMNNDIEILTPDWLEEMVSFAIRDEIGCVGARLWYPDGRLQHAGCILGVGGVASHAHRHVQRGHAGYFGRALLHQSFSAVTAACLVVRRDVFEQVGGMEEQLAVAFNDIDFCLKVRAAGYRNVWTPYAEMVHHESATRGDDHAPEKLARFSAEIAFMQQRWGAQLQNDPAYNPNLTAYDEDFSYAWPPR</sequence>
<dbReference type="Pfam" id="PF00535">
    <property type="entry name" value="Glycos_transf_2"/>
    <property type="match status" value="2"/>
</dbReference>
<evidence type="ECO:0000259" key="1">
    <source>
        <dbReference type="Pfam" id="PF00535"/>
    </source>
</evidence>
<dbReference type="AlphaFoldDB" id="A0A1A7BY17"/>
<dbReference type="SUPFAM" id="SSF53448">
    <property type="entry name" value="Nucleotide-diphospho-sugar transferases"/>
    <property type="match status" value="2"/>
</dbReference>
<feature type="domain" description="Glycosyltransferase 2-like" evidence="1">
    <location>
        <begin position="373"/>
        <end position="549"/>
    </location>
</feature>
<name>A0A1A7BY17_9BURK</name>
<dbReference type="STRING" id="1747903.ASR47_1003307"/>
<reference evidence="2 3" key="1">
    <citation type="submission" date="2016-04" db="EMBL/GenBank/DDBJ databases">
        <title>Draft genome sequence of Janthinobacterium psychrotolerans sp. nov., isolated from freshwater sediments in Denmark.</title>
        <authorList>
            <person name="Gong X."/>
            <person name="Skrivergaard S."/>
            <person name="Korsgaard B.S."/>
            <person name="Schreiber L."/>
            <person name="Marshall I.P."/>
            <person name="Finster K."/>
            <person name="Schramm A."/>
        </authorList>
    </citation>
    <scope>NUCLEOTIDE SEQUENCE [LARGE SCALE GENOMIC DNA]</scope>
    <source>
        <strain evidence="2 3">S3-2</strain>
    </source>
</reference>
<comment type="caution">
    <text evidence="2">The sequence shown here is derived from an EMBL/GenBank/DDBJ whole genome shotgun (WGS) entry which is preliminary data.</text>
</comment>
<evidence type="ECO:0000313" key="3">
    <source>
        <dbReference type="Proteomes" id="UP000092713"/>
    </source>
</evidence>
<dbReference type="PANTHER" id="PTHR43179:SF7">
    <property type="entry name" value="RHAMNOSYLTRANSFERASE WBBL"/>
    <property type="match status" value="1"/>
</dbReference>
<dbReference type="CDD" id="cd04184">
    <property type="entry name" value="GT2_RfbC_Mx_like"/>
    <property type="match status" value="1"/>
</dbReference>
<gene>
    <name evidence="2" type="ORF">ASR47_1003307</name>
</gene>
<proteinExistence type="predicted"/>
<dbReference type="EMBL" id="LOCQ01000060">
    <property type="protein sequence ID" value="OBV37644.1"/>
    <property type="molecule type" value="Genomic_DNA"/>
</dbReference>
<keyword evidence="3" id="KW-1185">Reference proteome</keyword>
<dbReference type="InterPro" id="IPR029044">
    <property type="entry name" value="Nucleotide-diphossugar_trans"/>
</dbReference>
<organism evidence="2 3">
    <name type="scientific">Janthinobacterium psychrotolerans</name>
    <dbReference type="NCBI Taxonomy" id="1747903"/>
    <lineage>
        <taxon>Bacteria</taxon>
        <taxon>Pseudomonadati</taxon>
        <taxon>Pseudomonadota</taxon>
        <taxon>Betaproteobacteria</taxon>
        <taxon>Burkholderiales</taxon>
        <taxon>Oxalobacteraceae</taxon>
        <taxon>Janthinobacterium</taxon>
    </lineage>
</organism>
<dbReference type="RefSeq" id="WP_065309860.1">
    <property type="nucleotide sequence ID" value="NZ_LOCQ01000060.1"/>
</dbReference>
<dbReference type="GO" id="GO:0016740">
    <property type="term" value="F:transferase activity"/>
    <property type="evidence" value="ECO:0007669"/>
    <property type="project" value="UniProtKB-KW"/>
</dbReference>
<dbReference type="PANTHER" id="PTHR43179">
    <property type="entry name" value="RHAMNOSYLTRANSFERASE WBBL"/>
    <property type="match status" value="1"/>
</dbReference>
<dbReference type="InterPro" id="IPR001173">
    <property type="entry name" value="Glyco_trans_2-like"/>
</dbReference>
<dbReference type="Gene3D" id="3.90.550.10">
    <property type="entry name" value="Spore Coat Polysaccharide Biosynthesis Protein SpsA, Chain A"/>
    <property type="match status" value="2"/>
</dbReference>
<feature type="domain" description="Glycosyltransferase 2-like" evidence="1">
    <location>
        <begin position="113"/>
        <end position="272"/>
    </location>
</feature>
<accession>A0A1A7BY17</accession>
<evidence type="ECO:0000313" key="2">
    <source>
        <dbReference type="EMBL" id="OBV37644.1"/>
    </source>
</evidence>
<dbReference type="CDD" id="cd04186">
    <property type="entry name" value="GT_2_like_c"/>
    <property type="match status" value="1"/>
</dbReference>
<dbReference type="Proteomes" id="UP000092713">
    <property type="component" value="Unassembled WGS sequence"/>
</dbReference>
<keyword evidence="2" id="KW-0808">Transferase</keyword>
<dbReference type="PATRIC" id="fig|1747903.4.peg.1171"/>